<dbReference type="PROSITE" id="PS51450">
    <property type="entry name" value="LRR"/>
    <property type="match status" value="1"/>
</dbReference>
<comment type="caution">
    <text evidence="22">The sequence shown here is derived from an EMBL/GenBank/DDBJ whole genome shotgun (WGS) entry which is preliminary data.</text>
</comment>
<dbReference type="Pfam" id="PF23598">
    <property type="entry name" value="LRR_14"/>
    <property type="match status" value="1"/>
</dbReference>
<evidence type="ECO:0000256" key="8">
    <source>
        <dbReference type="ARBA" id="ARBA00022729"/>
    </source>
</evidence>
<dbReference type="PROSITE" id="PS50011">
    <property type="entry name" value="PROTEIN_KINASE_DOM"/>
    <property type="match status" value="2"/>
</dbReference>
<comment type="subcellular location">
    <subcellularLocation>
        <location evidence="1">Membrane</location>
        <topology evidence="1">Single-pass type I membrane protein</topology>
    </subcellularLocation>
</comment>
<dbReference type="GO" id="GO:0004674">
    <property type="term" value="F:protein serine/threonine kinase activity"/>
    <property type="evidence" value="ECO:0007669"/>
    <property type="project" value="UniProtKB-KW"/>
</dbReference>
<feature type="chain" id="PRO_5019421464" description="non-specific serine/threonine protein kinase" evidence="20">
    <location>
        <begin position="21"/>
        <end position="1031"/>
    </location>
</feature>
<dbReference type="InterPro" id="IPR013210">
    <property type="entry name" value="LRR_N_plant-typ"/>
</dbReference>
<evidence type="ECO:0000313" key="23">
    <source>
        <dbReference type="Proteomes" id="UP000289738"/>
    </source>
</evidence>
<feature type="domain" description="Protein kinase" evidence="21">
    <location>
        <begin position="622"/>
        <end position="895"/>
    </location>
</feature>
<dbReference type="AlphaFoldDB" id="A0A445E1M0"/>
<proteinExistence type="predicted"/>
<reference evidence="22 23" key="1">
    <citation type="submission" date="2019-01" db="EMBL/GenBank/DDBJ databases">
        <title>Sequencing of cultivated peanut Arachis hypogaea provides insights into genome evolution and oil improvement.</title>
        <authorList>
            <person name="Chen X."/>
        </authorList>
    </citation>
    <scope>NUCLEOTIDE SEQUENCE [LARGE SCALE GENOMIC DNA]</scope>
    <source>
        <strain evidence="23">cv. Fuhuasheng</strain>
        <tissue evidence="22">Leaves</tissue>
    </source>
</reference>
<gene>
    <name evidence="22" type="ORF">Ahy_A03g015940</name>
</gene>
<organism evidence="22 23">
    <name type="scientific">Arachis hypogaea</name>
    <name type="common">Peanut</name>
    <dbReference type="NCBI Taxonomy" id="3818"/>
    <lineage>
        <taxon>Eukaryota</taxon>
        <taxon>Viridiplantae</taxon>
        <taxon>Streptophyta</taxon>
        <taxon>Embryophyta</taxon>
        <taxon>Tracheophyta</taxon>
        <taxon>Spermatophyta</taxon>
        <taxon>Magnoliopsida</taxon>
        <taxon>eudicotyledons</taxon>
        <taxon>Gunneridae</taxon>
        <taxon>Pentapetalae</taxon>
        <taxon>rosids</taxon>
        <taxon>fabids</taxon>
        <taxon>Fabales</taxon>
        <taxon>Fabaceae</taxon>
        <taxon>Papilionoideae</taxon>
        <taxon>50 kb inversion clade</taxon>
        <taxon>dalbergioids sensu lato</taxon>
        <taxon>Dalbergieae</taxon>
        <taxon>Pterocarpus clade</taxon>
        <taxon>Arachis</taxon>
    </lineage>
</organism>
<keyword evidence="13 19" id="KW-1133">Transmembrane helix</keyword>
<keyword evidence="10" id="KW-0547">Nucleotide-binding</keyword>
<keyword evidence="14 19" id="KW-0472">Membrane</keyword>
<dbReference type="InterPro" id="IPR051420">
    <property type="entry name" value="Ser_Thr_Kinases_DiverseReg"/>
</dbReference>
<evidence type="ECO:0000256" key="18">
    <source>
        <dbReference type="ARBA" id="ARBA00048679"/>
    </source>
</evidence>
<dbReference type="PANTHER" id="PTHR48005">
    <property type="entry name" value="LEUCINE RICH REPEAT KINASE 2"/>
    <property type="match status" value="1"/>
</dbReference>
<dbReference type="Gene3D" id="1.10.510.10">
    <property type="entry name" value="Transferase(Phosphotransferase) domain 1"/>
    <property type="match status" value="2"/>
</dbReference>
<dbReference type="Gene3D" id="3.80.10.10">
    <property type="entry name" value="Ribonuclease Inhibitor"/>
    <property type="match status" value="3"/>
</dbReference>
<keyword evidence="11" id="KW-0418">Kinase</keyword>
<keyword evidence="7 19" id="KW-0812">Transmembrane</keyword>
<evidence type="ECO:0000256" key="12">
    <source>
        <dbReference type="ARBA" id="ARBA00022840"/>
    </source>
</evidence>
<evidence type="ECO:0000256" key="3">
    <source>
        <dbReference type="ARBA" id="ARBA00022527"/>
    </source>
</evidence>
<dbReference type="Proteomes" id="UP000289738">
    <property type="component" value="Chromosome A03"/>
</dbReference>
<evidence type="ECO:0000256" key="2">
    <source>
        <dbReference type="ARBA" id="ARBA00012513"/>
    </source>
</evidence>
<dbReference type="Pfam" id="PF08263">
    <property type="entry name" value="LRRNT_2"/>
    <property type="match status" value="1"/>
</dbReference>
<dbReference type="InterPro" id="IPR003591">
    <property type="entry name" value="Leu-rich_rpt_typical-subtyp"/>
</dbReference>
<dbReference type="EC" id="2.7.11.1" evidence="2"/>
<evidence type="ECO:0000256" key="7">
    <source>
        <dbReference type="ARBA" id="ARBA00022692"/>
    </source>
</evidence>
<name>A0A445E1M0_ARAHY</name>
<keyword evidence="6" id="KW-0808">Transferase</keyword>
<keyword evidence="3" id="KW-0723">Serine/threonine-protein kinase</keyword>
<evidence type="ECO:0000256" key="4">
    <source>
        <dbReference type="ARBA" id="ARBA00022553"/>
    </source>
</evidence>
<dbReference type="FunFam" id="1.10.510.10:FF:000445">
    <property type="entry name" value="MDIS1-interacting receptor like kinase 2"/>
    <property type="match status" value="1"/>
</dbReference>
<evidence type="ECO:0000256" key="15">
    <source>
        <dbReference type="ARBA" id="ARBA00023170"/>
    </source>
</evidence>
<accession>A0A445E1M0</accession>
<sequence length="1031" mass="114571">MVMIIVLLVLDLALCDVTSGLVTESEALLKWKQSLPPQPILDSWVMNQTSPCSWRGITCDLQGRTIPQNIGVLSKLQFLDLSTNYLNGTLPLSIANLTQVHELDVSRNDITGILDPLLFPDSSDDPKRGLISIRNLLFQDTHLSGTLPNEIGNIKNLTVLALDANNFYGPIPPSLGNCTHLSVLRLNENQFSGTIPPSIGKLTNLTDVRFFANYLNGTVPRELGNLSSLVVLHLAENNFIGELPPQVCKAGKLVNFSASSNRFTGPIPVSLRNCPSLYRVRIEYNMLTGYADEDFGVYPNLTYIDFSYNRIQGEISSNWAGCENLQVLRMAGNSISGNIPAETFRLSQLAELDVSSNQLSGEIPLEIGDPTTLYELNFSDNRLSGMIPAEIGNLLSLQSLDLSINMFLGAIPNTIGNLNNLMKLNLSNNNLNGTIPYQIGNLASLQDFLDLSFNSLLGEIPDDLGKLANLIILNLSHNNLSGSIPESISKMLSLSFINLSNNHLEGPVFNARIFNSSSTSDLSNNENLCGNIKSLRPCDVSIDVPSSASNKHKLKVLVPLLASLGGALFLSLVCFTIFFLINKQNLGSTRRNSWNKRSNPFSIWCFNGKIVYEDIMEATKNFDSEYCIGEGALGKVYKATLKGGQVFAVKKLKCDEENLDIESIKTFKSEVAAMNEIRHRNIVKLYGFCSKGLHRFLIYEYMDRGSLADMLENDERALEVEWAKRVDIVKGVARALSYMHHDCNPPLIHRDISSKNVLLSSDLTAHVSDFGTARFLKPDSLIWTPFAGSYGYAAPELAYTMAVTEKCDVFSFGVLTLEILSGRHPGDLVSYIQTTTNQSINFKDILDPRLLPPNDDKHVLKELALIADLSLSCLQTNPQSRPTMRTVAQIVYEDITEATKNFDSEYCIGERALGKVYKATMKRGQVFAVKKLKCDEENLDTESMKTFKNEVAAMNEIRHRNIVKLSGLCPEGLHRFLIYEYMDRGSLADMLENDERALEVEWAKRVDIVKGVARALSYMHRDCNPPLIHRF</sequence>
<keyword evidence="15" id="KW-0675">Receptor</keyword>
<keyword evidence="12" id="KW-0067">ATP-binding</keyword>
<dbReference type="Gene3D" id="3.30.200.20">
    <property type="entry name" value="Phosphorylase Kinase, domain 1"/>
    <property type="match status" value="2"/>
</dbReference>
<dbReference type="STRING" id="3818.A0A445E1M0"/>
<dbReference type="Pfam" id="PF00560">
    <property type="entry name" value="LRR_1"/>
    <property type="match status" value="4"/>
</dbReference>
<evidence type="ECO:0000256" key="11">
    <source>
        <dbReference type="ARBA" id="ARBA00022777"/>
    </source>
</evidence>
<dbReference type="GO" id="GO:0016020">
    <property type="term" value="C:membrane"/>
    <property type="evidence" value="ECO:0007669"/>
    <property type="project" value="UniProtKB-SubCell"/>
</dbReference>
<dbReference type="FunFam" id="3.80.10.10:FF:000041">
    <property type="entry name" value="LRR receptor-like serine/threonine-protein kinase ERECTA"/>
    <property type="match status" value="1"/>
</dbReference>
<dbReference type="InterPro" id="IPR001611">
    <property type="entry name" value="Leu-rich_rpt"/>
</dbReference>
<keyword evidence="4" id="KW-0597">Phosphoprotein</keyword>
<evidence type="ECO:0000256" key="5">
    <source>
        <dbReference type="ARBA" id="ARBA00022614"/>
    </source>
</evidence>
<keyword evidence="23" id="KW-1185">Reference proteome</keyword>
<dbReference type="InterPro" id="IPR008266">
    <property type="entry name" value="Tyr_kinase_AS"/>
</dbReference>
<evidence type="ECO:0000256" key="10">
    <source>
        <dbReference type="ARBA" id="ARBA00022741"/>
    </source>
</evidence>
<evidence type="ECO:0000256" key="6">
    <source>
        <dbReference type="ARBA" id="ARBA00022679"/>
    </source>
</evidence>
<evidence type="ECO:0000256" key="1">
    <source>
        <dbReference type="ARBA" id="ARBA00004479"/>
    </source>
</evidence>
<evidence type="ECO:0000256" key="14">
    <source>
        <dbReference type="ARBA" id="ARBA00023136"/>
    </source>
</evidence>
<evidence type="ECO:0000256" key="16">
    <source>
        <dbReference type="ARBA" id="ARBA00023180"/>
    </source>
</evidence>
<evidence type="ECO:0000256" key="19">
    <source>
        <dbReference type="SAM" id="Phobius"/>
    </source>
</evidence>
<keyword evidence="16" id="KW-0325">Glycoprotein</keyword>
<keyword evidence="8 20" id="KW-0732">Signal</keyword>
<dbReference type="PANTHER" id="PTHR48005:SF70">
    <property type="entry name" value="MDIS1-INTERACTING RECEPTOR LIKE KINASE 2-LIKE"/>
    <property type="match status" value="1"/>
</dbReference>
<feature type="signal peptide" evidence="20">
    <location>
        <begin position="1"/>
        <end position="20"/>
    </location>
</feature>
<comment type="catalytic activity">
    <reaction evidence="17">
        <text>L-threonyl-[protein] + ATP = O-phospho-L-threonyl-[protein] + ADP + H(+)</text>
        <dbReference type="Rhea" id="RHEA:46608"/>
        <dbReference type="Rhea" id="RHEA-COMP:11060"/>
        <dbReference type="Rhea" id="RHEA-COMP:11605"/>
        <dbReference type="ChEBI" id="CHEBI:15378"/>
        <dbReference type="ChEBI" id="CHEBI:30013"/>
        <dbReference type="ChEBI" id="CHEBI:30616"/>
        <dbReference type="ChEBI" id="CHEBI:61977"/>
        <dbReference type="ChEBI" id="CHEBI:456216"/>
        <dbReference type="EC" id="2.7.11.1"/>
    </reaction>
</comment>
<dbReference type="SUPFAM" id="SSF52058">
    <property type="entry name" value="L domain-like"/>
    <property type="match status" value="2"/>
</dbReference>
<evidence type="ECO:0000256" key="9">
    <source>
        <dbReference type="ARBA" id="ARBA00022737"/>
    </source>
</evidence>
<evidence type="ECO:0000313" key="22">
    <source>
        <dbReference type="EMBL" id="RYR69385.1"/>
    </source>
</evidence>
<dbReference type="SUPFAM" id="SSF56112">
    <property type="entry name" value="Protein kinase-like (PK-like)"/>
    <property type="match status" value="2"/>
</dbReference>
<dbReference type="FunFam" id="3.30.200.20:FF:000309">
    <property type="entry name" value="Leucine-rich repeat receptor protein kinase MSP1"/>
    <property type="match status" value="2"/>
</dbReference>
<evidence type="ECO:0000259" key="21">
    <source>
        <dbReference type="PROSITE" id="PS50011"/>
    </source>
</evidence>
<protein>
    <recommendedName>
        <fullName evidence="2">non-specific serine/threonine protein kinase</fullName>
        <ecNumber evidence="2">2.7.11.1</ecNumber>
    </recommendedName>
</protein>
<dbReference type="InterPro" id="IPR055414">
    <property type="entry name" value="LRR_R13L4/SHOC2-like"/>
</dbReference>
<keyword evidence="9" id="KW-0677">Repeat</keyword>
<dbReference type="Pfam" id="PF00069">
    <property type="entry name" value="Pkinase"/>
    <property type="match status" value="2"/>
</dbReference>
<keyword evidence="5" id="KW-0433">Leucine-rich repeat</keyword>
<dbReference type="EMBL" id="SDMP01000003">
    <property type="protein sequence ID" value="RYR69385.1"/>
    <property type="molecule type" value="Genomic_DNA"/>
</dbReference>
<evidence type="ECO:0000256" key="13">
    <source>
        <dbReference type="ARBA" id="ARBA00022989"/>
    </source>
</evidence>
<evidence type="ECO:0000256" key="17">
    <source>
        <dbReference type="ARBA" id="ARBA00047899"/>
    </source>
</evidence>
<dbReference type="InterPro" id="IPR011009">
    <property type="entry name" value="Kinase-like_dom_sf"/>
</dbReference>
<dbReference type="InterPro" id="IPR032675">
    <property type="entry name" value="LRR_dom_sf"/>
</dbReference>
<comment type="catalytic activity">
    <reaction evidence="18">
        <text>L-seryl-[protein] + ATP = O-phospho-L-seryl-[protein] + ADP + H(+)</text>
        <dbReference type="Rhea" id="RHEA:17989"/>
        <dbReference type="Rhea" id="RHEA-COMP:9863"/>
        <dbReference type="Rhea" id="RHEA-COMP:11604"/>
        <dbReference type="ChEBI" id="CHEBI:15378"/>
        <dbReference type="ChEBI" id="CHEBI:29999"/>
        <dbReference type="ChEBI" id="CHEBI:30616"/>
        <dbReference type="ChEBI" id="CHEBI:83421"/>
        <dbReference type="ChEBI" id="CHEBI:456216"/>
        <dbReference type="EC" id="2.7.11.1"/>
    </reaction>
</comment>
<dbReference type="PROSITE" id="PS00109">
    <property type="entry name" value="PROTEIN_KINASE_TYR"/>
    <property type="match status" value="1"/>
</dbReference>
<evidence type="ECO:0000256" key="20">
    <source>
        <dbReference type="SAM" id="SignalP"/>
    </source>
</evidence>
<dbReference type="InterPro" id="IPR000719">
    <property type="entry name" value="Prot_kinase_dom"/>
</dbReference>
<feature type="domain" description="Protein kinase" evidence="21">
    <location>
        <begin position="902"/>
        <end position="1031"/>
    </location>
</feature>
<feature type="transmembrane region" description="Helical" evidence="19">
    <location>
        <begin position="556"/>
        <end position="581"/>
    </location>
</feature>
<dbReference type="SMART" id="SM00369">
    <property type="entry name" value="LRR_TYP"/>
    <property type="match status" value="7"/>
</dbReference>
<dbReference type="GO" id="GO:0005524">
    <property type="term" value="F:ATP binding"/>
    <property type="evidence" value="ECO:0007669"/>
    <property type="project" value="UniProtKB-KW"/>
</dbReference>
<dbReference type="FunFam" id="3.80.10.10:FF:000177">
    <property type="entry name" value="Leucine-rich repeat receptor-like serine/threonine-protein kinase At1g17230"/>
    <property type="match status" value="1"/>
</dbReference>